<name>A0AC60PQI5_IXOPE</name>
<gene>
    <name evidence="1" type="ORF">HPB47_001449</name>
</gene>
<proteinExistence type="predicted"/>
<organism evidence="1 2">
    <name type="scientific">Ixodes persulcatus</name>
    <name type="common">Taiga tick</name>
    <dbReference type="NCBI Taxonomy" id="34615"/>
    <lineage>
        <taxon>Eukaryota</taxon>
        <taxon>Metazoa</taxon>
        <taxon>Ecdysozoa</taxon>
        <taxon>Arthropoda</taxon>
        <taxon>Chelicerata</taxon>
        <taxon>Arachnida</taxon>
        <taxon>Acari</taxon>
        <taxon>Parasitiformes</taxon>
        <taxon>Ixodida</taxon>
        <taxon>Ixodoidea</taxon>
        <taxon>Ixodidae</taxon>
        <taxon>Ixodinae</taxon>
        <taxon>Ixodes</taxon>
    </lineage>
</organism>
<evidence type="ECO:0000313" key="1">
    <source>
        <dbReference type="EMBL" id="KAG0422756.1"/>
    </source>
</evidence>
<accession>A0AC60PQI5</accession>
<dbReference type="Proteomes" id="UP000805193">
    <property type="component" value="Unassembled WGS sequence"/>
</dbReference>
<protein>
    <submittedName>
        <fullName evidence="1">Uncharacterized protein</fullName>
    </submittedName>
</protein>
<reference evidence="1 2" key="1">
    <citation type="journal article" date="2020" name="Cell">
        <title>Large-Scale Comparative Analyses of Tick Genomes Elucidate Their Genetic Diversity and Vector Capacities.</title>
        <authorList>
            <consortium name="Tick Genome and Microbiome Consortium (TIGMIC)"/>
            <person name="Jia N."/>
            <person name="Wang J."/>
            <person name="Shi W."/>
            <person name="Du L."/>
            <person name="Sun Y."/>
            <person name="Zhan W."/>
            <person name="Jiang J.F."/>
            <person name="Wang Q."/>
            <person name="Zhang B."/>
            <person name="Ji P."/>
            <person name="Bell-Sakyi L."/>
            <person name="Cui X.M."/>
            <person name="Yuan T.T."/>
            <person name="Jiang B.G."/>
            <person name="Yang W.F."/>
            <person name="Lam T.T."/>
            <person name="Chang Q.C."/>
            <person name="Ding S.J."/>
            <person name="Wang X.J."/>
            <person name="Zhu J.G."/>
            <person name="Ruan X.D."/>
            <person name="Zhao L."/>
            <person name="Wei J.T."/>
            <person name="Ye R.Z."/>
            <person name="Que T.C."/>
            <person name="Du C.H."/>
            <person name="Zhou Y.H."/>
            <person name="Cheng J.X."/>
            <person name="Dai P.F."/>
            <person name="Guo W.B."/>
            <person name="Han X.H."/>
            <person name="Huang E.J."/>
            <person name="Li L.F."/>
            <person name="Wei W."/>
            <person name="Gao Y.C."/>
            <person name="Liu J.Z."/>
            <person name="Shao H.Z."/>
            <person name="Wang X."/>
            <person name="Wang C.C."/>
            <person name="Yang T.C."/>
            <person name="Huo Q.B."/>
            <person name="Li W."/>
            <person name="Chen H.Y."/>
            <person name="Chen S.E."/>
            <person name="Zhou L.G."/>
            <person name="Ni X.B."/>
            <person name="Tian J.H."/>
            <person name="Sheng Y."/>
            <person name="Liu T."/>
            <person name="Pan Y.S."/>
            <person name="Xia L.Y."/>
            <person name="Li J."/>
            <person name="Zhao F."/>
            <person name="Cao W.C."/>
        </authorList>
    </citation>
    <scope>NUCLEOTIDE SEQUENCE [LARGE SCALE GENOMIC DNA]</scope>
    <source>
        <strain evidence="1">Iper-2018</strain>
    </source>
</reference>
<sequence length="163" mass="18612">MGFDGLMIGRISRDVQRRWEASRHMEFVWLTDPFNQEPEVDLFTWVPPYSYTTPGIFCLDVLSCMNSMSYASRTRITVQEDAIEHYIDQGDTDETGISGEPRELRDSGNSGAFKQRTLRYLPNSNRRSSWSDRCYSRTPAPRLGKAASSETATKPKVKGTTRD</sequence>
<comment type="caution">
    <text evidence="1">The sequence shown here is derived from an EMBL/GenBank/DDBJ whole genome shotgun (WGS) entry which is preliminary data.</text>
</comment>
<dbReference type="EMBL" id="JABSTQ010010185">
    <property type="protein sequence ID" value="KAG0422756.1"/>
    <property type="molecule type" value="Genomic_DNA"/>
</dbReference>
<evidence type="ECO:0000313" key="2">
    <source>
        <dbReference type="Proteomes" id="UP000805193"/>
    </source>
</evidence>
<keyword evidence="2" id="KW-1185">Reference proteome</keyword>